<feature type="region of interest" description="Disordered" evidence="1">
    <location>
        <begin position="439"/>
        <end position="536"/>
    </location>
</feature>
<proteinExistence type="predicted"/>
<accession>A0A6A4WC99</accession>
<feature type="compositionally biased region" description="Acidic residues" evidence="1">
    <location>
        <begin position="482"/>
        <end position="493"/>
    </location>
</feature>
<gene>
    <name evidence="2" type="ORF">FJT64_023900</name>
</gene>
<sequence>MRRSRRPRTWIRFTVEEPEFTYVPLKPTRSHSVQAELTWRTGRDQEAARRVSWSQGQQQVSVFGPTCRGMADLLSYGEEDISRLFPKCRGQLSPGGHVSSRDLIDLSEPPADASAPGAALFPGPALGAGPAPGAGAGAAAGVMDEVVRRGSCEPPGDADSDSSSGRPSAARDSRIELAGGRELFCQSRSRPGKRRPQPGARADRRLPAEPPPPPAEATNSLHLAILGFQPIRETTLGGSVGMAGDGFDVGDTPVDGRAGIGEVSCAPPAPAVPSVAVTRQTNGRAAPEEAPRPPDTQRLIGSVPIADYEGSPRRYGPKPAVVRPAGRPGFPQRVWQESPAPPREPAQEPRWPDRQVVEQAEPTGQYFWPAEVREMTQSAPVPGDFSLADLAPPLAELASGDSVPVPPAAAPVTPVSVAAAPTAVLSGVAAAPDRPVELAARPAVAQSGSECAGTSAERSSVERAPPAAAEPSRNFTLSPETTECDSGEVESELSEGSLPSSGRLCPAMPVLEDGLSDGERTDGEEDGPPAAGPRRR</sequence>
<dbReference type="OrthoDB" id="5987010at2759"/>
<name>A0A6A4WC99_AMPAM</name>
<feature type="region of interest" description="Disordered" evidence="1">
    <location>
        <begin position="253"/>
        <end position="365"/>
    </location>
</feature>
<evidence type="ECO:0000313" key="3">
    <source>
        <dbReference type="Proteomes" id="UP000440578"/>
    </source>
</evidence>
<evidence type="ECO:0000256" key="1">
    <source>
        <dbReference type="SAM" id="MobiDB-lite"/>
    </source>
</evidence>
<keyword evidence="3" id="KW-1185">Reference proteome</keyword>
<dbReference type="AlphaFoldDB" id="A0A6A4WC99"/>
<feature type="compositionally biased region" description="Low complexity" evidence="1">
    <location>
        <begin position="154"/>
        <end position="168"/>
    </location>
</feature>
<organism evidence="2 3">
    <name type="scientific">Amphibalanus amphitrite</name>
    <name type="common">Striped barnacle</name>
    <name type="synonym">Balanus amphitrite</name>
    <dbReference type="NCBI Taxonomy" id="1232801"/>
    <lineage>
        <taxon>Eukaryota</taxon>
        <taxon>Metazoa</taxon>
        <taxon>Ecdysozoa</taxon>
        <taxon>Arthropoda</taxon>
        <taxon>Crustacea</taxon>
        <taxon>Multicrustacea</taxon>
        <taxon>Cirripedia</taxon>
        <taxon>Thoracica</taxon>
        <taxon>Thoracicalcarea</taxon>
        <taxon>Balanomorpha</taxon>
        <taxon>Balanoidea</taxon>
        <taxon>Balanidae</taxon>
        <taxon>Amphibalaninae</taxon>
        <taxon>Amphibalanus</taxon>
    </lineage>
</organism>
<feature type="region of interest" description="Disordered" evidence="1">
    <location>
        <begin position="90"/>
        <end position="118"/>
    </location>
</feature>
<feature type="compositionally biased region" description="Basic and acidic residues" evidence="1">
    <location>
        <begin position="345"/>
        <end position="356"/>
    </location>
</feature>
<evidence type="ECO:0000313" key="2">
    <source>
        <dbReference type="EMBL" id="KAF0304265.1"/>
    </source>
</evidence>
<feature type="region of interest" description="Disordered" evidence="1">
    <location>
        <begin position="149"/>
        <end position="220"/>
    </location>
</feature>
<reference evidence="2 3" key="1">
    <citation type="submission" date="2019-07" db="EMBL/GenBank/DDBJ databases">
        <title>Draft genome assembly of a fouling barnacle, Amphibalanus amphitrite (Darwin, 1854): The first reference genome for Thecostraca.</title>
        <authorList>
            <person name="Kim W."/>
        </authorList>
    </citation>
    <scope>NUCLEOTIDE SEQUENCE [LARGE SCALE GENOMIC DNA]</scope>
    <source>
        <strain evidence="2">SNU_AA5</strain>
        <tissue evidence="2">Soma without cirri and trophi</tissue>
    </source>
</reference>
<dbReference type="Proteomes" id="UP000440578">
    <property type="component" value="Unassembled WGS sequence"/>
</dbReference>
<dbReference type="EMBL" id="VIIS01000861">
    <property type="protein sequence ID" value="KAF0304265.1"/>
    <property type="molecule type" value="Genomic_DNA"/>
</dbReference>
<feature type="compositionally biased region" description="Low complexity" evidence="1">
    <location>
        <begin position="494"/>
        <end position="504"/>
    </location>
</feature>
<feature type="compositionally biased region" description="Low complexity" evidence="1">
    <location>
        <begin position="462"/>
        <end position="473"/>
    </location>
</feature>
<protein>
    <submittedName>
        <fullName evidence="2">Uncharacterized protein</fullName>
    </submittedName>
</protein>
<comment type="caution">
    <text evidence="2">The sequence shown here is derived from an EMBL/GenBank/DDBJ whole genome shotgun (WGS) entry which is preliminary data.</text>
</comment>